<evidence type="ECO:0000256" key="1">
    <source>
        <dbReference type="SAM" id="Phobius"/>
    </source>
</evidence>
<comment type="caution">
    <text evidence="2">The sequence shown here is derived from an EMBL/GenBank/DDBJ whole genome shotgun (WGS) entry which is preliminary data.</text>
</comment>
<keyword evidence="1" id="KW-0472">Membrane</keyword>
<dbReference type="Proteomes" id="UP001230289">
    <property type="component" value="Unassembled WGS sequence"/>
</dbReference>
<name>A0ABU0XHE8_9MICO</name>
<organism evidence="2 3">
    <name type="scientific">Microbacterium capsulatum</name>
    <dbReference type="NCBI Taxonomy" id="3041921"/>
    <lineage>
        <taxon>Bacteria</taxon>
        <taxon>Bacillati</taxon>
        <taxon>Actinomycetota</taxon>
        <taxon>Actinomycetes</taxon>
        <taxon>Micrococcales</taxon>
        <taxon>Microbacteriaceae</taxon>
        <taxon>Microbacterium</taxon>
    </lineage>
</organism>
<evidence type="ECO:0000313" key="2">
    <source>
        <dbReference type="EMBL" id="MDQ4214557.1"/>
    </source>
</evidence>
<feature type="transmembrane region" description="Helical" evidence="1">
    <location>
        <begin position="113"/>
        <end position="134"/>
    </location>
</feature>
<dbReference type="RefSeq" id="WP_308489500.1">
    <property type="nucleotide sequence ID" value="NZ_JAVFCB010000006.1"/>
</dbReference>
<keyword evidence="1" id="KW-0812">Transmembrane</keyword>
<feature type="transmembrane region" description="Helical" evidence="1">
    <location>
        <begin position="61"/>
        <end position="82"/>
    </location>
</feature>
<proteinExistence type="predicted"/>
<dbReference type="EMBL" id="JAVFCB010000006">
    <property type="protein sequence ID" value="MDQ4214557.1"/>
    <property type="molecule type" value="Genomic_DNA"/>
</dbReference>
<keyword evidence="3" id="KW-1185">Reference proteome</keyword>
<accession>A0ABU0XHE8</accession>
<feature type="transmembrane region" description="Helical" evidence="1">
    <location>
        <begin position="37"/>
        <end position="54"/>
    </location>
</feature>
<protein>
    <recommendedName>
        <fullName evidence="4">Lipoprotein</fullName>
    </recommendedName>
</protein>
<gene>
    <name evidence="2" type="ORF">RBR11_11600</name>
</gene>
<evidence type="ECO:0000313" key="3">
    <source>
        <dbReference type="Proteomes" id="UP001230289"/>
    </source>
</evidence>
<dbReference type="PROSITE" id="PS51257">
    <property type="entry name" value="PROKAR_LIPOPROTEIN"/>
    <property type="match status" value="1"/>
</dbReference>
<reference evidence="2 3" key="1">
    <citation type="submission" date="2023-08" db="EMBL/GenBank/DDBJ databases">
        <title>Microbacterium sp. nov., isolated from a waste landfill.</title>
        <authorList>
            <person name="Wen W."/>
        </authorList>
    </citation>
    <scope>NUCLEOTIDE SEQUENCE [LARGE SCALE GENOMIC DNA]</scope>
    <source>
        <strain evidence="2 3">ASV81</strain>
    </source>
</reference>
<keyword evidence="1" id="KW-1133">Transmembrane helix</keyword>
<sequence length="146" mass="14406">MTISRAAATWRGLQLAAFAAAVACVVLHAALTLTTGSPTAVVMTGVAAACGLCLRPRRSIAAEAAWGSALAMSAGMLLFHVWSAGAGEHRHRAGASVLGAGPAAASGGALHTAAIACNGLELALVMAAAIAIGVRRRRGGSRPMPA</sequence>
<evidence type="ECO:0008006" key="4">
    <source>
        <dbReference type="Google" id="ProtNLM"/>
    </source>
</evidence>
<feature type="transmembrane region" description="Helical" evidence="1">
    <location>
        <begin position="12"/>
        <end position="31"/>
    </location>
</feature>